<dbReference type="EMBL" id="CYZL01000028">
    <property type="protein sequence ID" value="CUO88301.1"/>
    <property type="molecule type" value="Genomic_DNA"/>
</dbReference>
<keyword evidence="1" id="KW-0472">Membrane</keyword>
<reference evidence="8 9" key="2">
    <citation type="submission" date="2018-08" db="EMBL/GenBank/DDBJ databases">
        <title>A genome reference for cultivated species of the human gut microbiota.</title>
        <authorList>
            <person name="Zou Y."/>
            <person name="Xue W."/>
            <person name="Luo G."/>
        </authorList>
    </citation>
    <scope>NUCLEOTIDE SEQUENCE [LARGE SCALE GENOMIC DNA]</scope>
    <source>
        <strain evidence="6 10">AF31-17AC</strain>
        <strain evidence="5 9">AF45-14BH</strain>
        <strain evidence="4 11">AM34-3LB</strain>
        <strain evidence="3 8">TM10-1AC</strain>
    </source>
</reference>
<sequence>MADTLSGIVWILYIVLGYWSVGQTIYANKIIIGPMGTLWIKRFILGFMFGWVLIPVAIIKCLIFR</sequence>
<dbReference type="Proteomes" id="UP000283700">
    <property type="component" value="Unassembled WGS sequence"/>
</dbReference>
<evidence type="ECO:0000313" key="9">
    <source>
        <dbReference type="Proteomes" id="UP000283497"/>
    </source>
</evidence>
<dbReference type="EMBL" id="QSOE01000118">
    <property type="protein sequence ID" value="RGI80927.1"/>
    <property type="molecule type" value="Genomic_DNA"/>
</dbReference>
<dbReference type="RefSeq" id="WP_055299550.1">
    <property type="nucleotide sequence ID" value="NZ_BLYK01000027.1"/>
</dbReference>
<dbReference type="AlphaFoldDB" id="A0A174IPC7"/>
<keyword evidence="1" id="KW-0812">Transmembrane</keyword>
<gene>
    <name evidence="5" type="ORF">DW068_09210</name>
    <name evidence="4" type="ORF">DW833_14650</name>
    <name evidence="6" type="ORF">DWZ29_13380</name>
    <name evidence="3" type="ORF">DXD91_13045</name>
    <name evidence="2" type="ORF">ERS852450_02597</name>
</gene>
<dbReference type="Proteomes" id="UP000095679">
    <property type="component" value="Unassembled WGS sequence"/>
</dbReference>
<dbReference type="EMBL" id="QRQO01000049">
    <property type="protein sequence ID" value="RHN10177.1"/>
    <property type="molecule type" value="Genomic_DNA"/>
</dbReference>
<evidence type="ECO:0000313" key="3">
    <source>
        <dbReference type="EMBL" id="RGI80927.1"/>
    </source>
</evidence>
<feature type="transmembrane region" description="Helical" evidence="1">
    <location>
        <begin position="39"/>
        <end position="63"/>
    </location>
</feature>
<evidence type="ECO:0000256" key="1">
    <source>
        <dbReference type="SAM" id="Phobius"/>
    </source>
</evidence>
<name>A0A174IPC7_9FIRM</name>
<reference evidence="2 7" key="1">
    <citation type="submission" date="2015-09" db="EMBL/GenBank/DDBJ databases">
        <authorList>
            <consortium name="Pathogen Informatics"/>
        </authorList>
    </citation>
    <scope>NUCLEOTIDE SEQUENCE [LARGE SCALE GENOMIC DNA]</scope>
    <source>
        <strain evidence="2 7">2789STDY5834835</strain>
    </source>
</reference>
<proteinExistence type="predicted"/>
<dbReference type="Proteomes" id="UP000283497">
    <property type="component" value="Unassembled WGS sequence"/>
</dbReference>
<evidence type="ECO:0000313" key="7">
    <source>
        <dbReference type="Proteomes" id="UP000095679"/>
    </source>
</evidence>
<dbReference type="EMBL" id="QRNJ01000033">
    <property type="protein sequence ID" value="RHK38516.1"/>
    <property type="molecule type" value="Genomic_DNA"/>
</dbReference>
<evidence type="ECO:0000313" key="5">
    <source>
        <dbReference type="EMBL" id="RHK38516.1"/>
    </source>
</evidence>
<evidence type="ECO:0000313" key="8">
    <source>
        <dbReference type="Proteomes" id="UP000262524"/>
    </source>
</evidence>
<accession>A0A174IPC7</accession>
<keyword evidence="11" id="KW-1185">Reference proteome</keyword>
<evidence type="ECO:0000313" key="4">
    <source>
        <dbReference type="EMBL" id="RHC60213.1"/>
    </source>
</evidence>
<feature type="transmembrane region" description="Helical" evidence="1">
    <location>
        <begin position="7"/>
        <end position="27"/>
    </location>
</feature>
<keyword evidence="1" id="KW-1133">Transmembrane helix</keyword>
<dbReference type="Proteomes" id="UP000284621">
    <property type="component" value="Unassembled WGS sequence"/>
</dbReference>
<evidence type="ECO:0000313" key="10">
    <source>
        <dbReference type="Proteomes" id="UP000283700"/>
    </source>
</evidence>
<dbReference type="Proteomes" id="UP000262524">
    <property type="component" value="Unassembled WGS sequence"/>
</dbReference>
<protein>
    <submittedName>
        <fullName evidence="2">Uncharacterized protein</fullName>
    </submittedName>
</protein>
<dbReference type="EMBL" id="QSID01000022">
    <property type="protein sequence ID" value="RHC60213.1"/>
    <property type="molecule type" value="Genomic_DNA"/>
</dbReference>
<evidence type="ECO:0000313" key="2">
    <source>
        <dbReference type="EMBL" id="CUO88301.1"/>
    </source>
</evidence>
<organism evidence="2 7">
    <name type="scientific">Anaerobutyricum hallii</name>
    <dbReference type="NCBI Taxonomy" id="39488"/>
    <lineage>
        <taxon>Bacteria</taxon>
        <taxon>Bacillati</taxon>
        <taxon>Bacillota</taxon>
        <taxon>Clostridia</taxon>
        <taxon>Lachnospirales</taxon>
        <taxon>Lachnospiraceae</taxon>
        <taxon>Anaerobutyricum</taxon>
    </lineage>
</organism>
<evidence type="ECO:0000313" key="11">
    <source>
        <dbReference type="Proteomes" id="UP000284621"/>
    </source>
</evidence>
<evidence type="ECO:0000313" key="6">
    <source>
        <dbReference type="EMBL" id="RHN10177.1"/>
    </source>
</evidence>